<dbReference type="PANTHER" id="PTHR43298">
    <property type="entry name" value="MULTIDRUG RESISTANCE PROTEIN NORM-RELATED"/>
    <property type="match status" value="1"/>
</dbReference>
<feature type="transmembrane region" description="Helical" evidence="13">
    <location>
        <begin position="110"/>
        <end position="131"/>
    </location>
</feature>
<feature type="transmembrane region" description="Helical" evidence="13">
    <location>
        <begin position="208"/>
        <end position="230"/>
    </location>
</feature>
<name>A0A9D1I2I7_9FIRM</name>
<evidence type="ECO:0000256" key="6">
    <source>
        <dbReference type="ARBA" id="ARBA00022449"/>
    </source>
</evidence>
<dbReference type="EMBL" id="DVMO01000035">
    <property type="protein sequence ID" value="HIU27181.1"/>
    <property type="molecule type" value="Genomic_DNA"/>
</dbReference>
<protein>
    <recommendedName>
        <fullName evidence="4">Probable multidrug resistance protein NorM</fullName>
    </recommendedName>
    <alternativeName>
        <fullName evidence="12">Multidrug-efflux transporter</fullName>
    </alternativeName>
</protein>
<feature type="transmembrane region" description="Helical" evidence="13">
    <location>
        <begin position="151"/>
        <end position="170"/>
    </location>
</feature>
<dbReference type="Proteomes" id="UP000824091">
    <property type="component" value="Unassembled WGS sequence"/>
</dbReference>
<feature type="transmembrane region" description="Helical" evidence="13">
    <location>
        <begin position="396"/>
        <end position="423"/>
    </location>
</feature>
<keyword evidence="5" id="KW-0813">Transport</keyword>
<dbReference type="InterPro" id="IPR002528">
    <property type="entry name" value="MATE_fam"/>
</dbReference>
<dbReference type="NCBIfam" id="TIGR00797">
    <property type="entry name" value="matE"/>
    <property type="match status" value="1"/>
</dbReference>
<evidence type="ECO:0000256" key="12">
    <source>
        <dbReference type="ARBA" id="ARBA00031636"/>
    </source>
</evidence>
<dbReference type="GO" id="GO:0042910">
    <property type="term" value="F:xenobiotic transmembrane transporter activity"/>
    <property type="evidence" value="ECO:0007669"/>
    <property type="project" value="InterPro"/>
</dbReference>
<evidence type="ECO:0000256" key="7">
    <source>
        <dbReference type="ARBA" id="ARBA00022475"/>
    </source>
</evidence>
<reference evidence="14" key="2">
    <citation type="journal article" date="2021" name="PeerJ">
        <title>Extensive microbial diversity within the chicken gut microbiome revealed by metagenomics and culture.</title>
        <authorList>
            <person name="Gilroy R."/>
            <person name="Ravi A."/>
            <person name="Getino M."/>
            <person name="Pursley I."/>
            <person name="Horton D.L."/>
            <person name="Alikhan N.F."/>
            <person name="Baker D."/>
            <person name="Gharbi K."/>
            <person name="Hall N."/>
            <person name="Watson M."/>
            <person name="Adriaenssens E.M."/>
            <person name="Foster-Nyarko E."/>
            <person name="Jarju S."/>
            <person name="Secka A."/>
            <person name="Antonio M."/>
            <person name="Oren A."/>
            <person name="Chaudhuri R.R."/>
            <person name="La Ragione R."/>
            <person name="Hildebrand F."/>
            <person name="Pallen M.J."/>
        </authorList>
    </citation>
    <scope>NUCLEOTIDE SEQUENCE</scope>
    <source>
        <strain evidence="14">11300</strain>
    </source>
</reference>
<feature type="transmembrane region" description="Helical" evidence="13">
    <location>
        <begin position="33"/>
        <end position="58"/>
    </location>
</feature>
<proteinExistence type="inferred from homology"/>
<dbReference type="Pfam" id="PF01554">
    <property type="entry name" value="MatE"/>
    <property type="match status" value="2"/>
</dbReference>
<evidence type="ECO:0000256" key="4">
    <source>
        <dbReference type="ARBA" id="ARBA00020268"/>
    </source>
</evidence>
<evidence type="ECO:0000256" key="9">
    <source>
        <dbReference type="ARBA" id="ARBA00022989"/>
    </source>
</evidence>
<dbReference type="AlphaFoldDB" id="A0A9D1I2I7"/>
<gene>
    <name evidence="14" type="ORF">IAD16_02215</name>
</gene>
<feature type="transmembrane region" description="Helical" evidence="13">
    <location>
        <begin position="78"/>
        <end position="98"/>
    </location>
</feature>
<evidence type="ECO:0000256" key="3">
    <source>
        <dbReference type="ARBA" id="ARBA00010199"/>
    </source>
</evidence>
<evidence type="ECO:0000256" key="2">
    <source>
        <dbReference type="ARBA" id="ARBA00004651"/>
    </source>
</evidence>
<comment type="function">
    <text evidence="1">Multidrug efflux pump.</text>
</comment>
<dbReference type="InterPro" id="IPR048279">
    <property type="entry name" value="MdtK-like"/>
</dbReference>
<feature type="transmembrane region" description="Helical" evidence="13">
    <location>
        <begin position="365"/>
        <end position="384"/>
    </location>
</feature>
<evidence type="ECO:0000256" key="5">
    <source>
        <dbReference type="ARBA" id="ARBA00022448"/>
    </source>
</evidence>
<feature type="transmembrane region" description="Helical" evidence="13">
    <location>
        <begin position="330"/>
        <end position="353"/>
    </location>
</feature>
<feature type="transmembrane region" description="Helical" evidence="13">
    <location>
        <begin position="251"/>
        <end position="275"/>
    </location>
</feature>
<feature type="transmembrane region" description="Helical" evidence="13">
    <location>
        <begin position="287"/>
        <end position="309"/>
    </location>
</feature>
<comment type="subcellular location">
    <subcellularLocation>
        <location evidence="2">Cell membrane</location>
        <topology evidence="2">Multi-pass membrane protein</topology>
    </subcellularLocation>
</comment>
<dbReference type="PANTHER" id="PTHR43298:SF2">
    <property type="entry name" value="FMN_FAD EXPORTER YEEO-RELATED"/>
    <property type="match status" value="1"/>
</dbReference>
<evidence type="ECO:0000256" key="13">
    <source>
        <dbReference type="SAM" id="Phobius"/>
    </source>
</evidence>
<evidence type="ECO:0000256" key="8">
    <source>
        <dbReference type="ARBA" id="ARBA00022692"/>
    </source>
</evidence>
<keyword evidence="8 13" id="KW-0812">Transmembrane</keyword>
<keyword evidence="6" id="KW-0050">Antiport</keyword>
<evidence type="ECO:0000256" key="1">
    <source>
        <dbReference type="ARBA" id="ARBA00003408"/>
    </source>
</evidence>
<dbReference type="GO" id="GO:0006811">
    <property type="term" value="P:monoatomic ion transport"/>
    <property type="evidence" value="ECO:0007669"/>
    <property type="project" value="UniProtKB-KW"/>
</dbReference>
<organism evidence="14 15">
    <name type="scientific">Candidatus Fimisoma avicola</name>
    <dbReference type="NCBI Taxonomy" id="2840826"/>
    <lineage>
        <taxon>Bacteria</taxon>
        <taxon>Bacillati</taxon>
        <taxon>Bacillota</taxon>
        <taxon>Clostridia</taxon>
        <taxon>Eubacteriales</taxon>
        <taxon>Candidatus Fimisoma</taxon>
    </lineage>
</organism>
<dbReference type="PIRSF" id="PIRSF006603">
    <property type="entry name" value="DinF"/>
    <property type="match status" value="1"/>
</dbReference>
<feature type="transmembrane region" description="Helical" evidence="13">
    <location>
        <begin position="435"/>
        <end position="456"/>
    </location>
</feature>
<keyword evidence="10" id="KW-0406">Ion transport</keyword>
<keyword evidence="9 13" id="KW-1133">Transmembrane helix</keyword>
<comment type="caution">
    <text evidence="14">The sequence shown here is derived from an EMBL/GenBank/DDBJ whole genome shotgun (WGS) entry which is preliminary data.</text>
</comment>
<evidence type="ECO:0000256" key="11">
    <source>
        <dbReference type="ARBA" id="ARBA00023136"/>
    </source>
</evidence>
<feature type="transmembrane region" description="Helical" evidence="13">
    <location>
        <begin position="182"/>
        <end position="202"/>
    </location>
</feature>
<keyword evidence="11 13" id="KW-0472">Membrane</keyword>
<keyword evidence="7" id="KW-1003">Cell membrane</keyword>
<evidence type="ECO:0000313" key="15">
    <source>
        <dbReference type="Proteomes" id="UP000824091"/>
    </source>
</evidence>
<sequence length="469" mass="50191">MGTEQETISEIEKTEKTKHEIDMVNGPILKKMLVFAFPLMCSGVLQLLFNAADIIVVGRFAGDNSLAAVGSTTSLINLLSNLFIGLSVGGNVLAARYFGARREKDLSETVHTAIMVSLISGVILAVIGMILARPVLHLMQAPDSVLGLSALYLRIYFIGMPSMMVYNFGSSILRAKGDTRRPLIFLSIAGVLNVILNLIFVIQFHMDVAGVATATAISQTVSAVLILRCLTKETGGFKLSLKKLRIHKDKLVTIAQIGLPAGFQGVLFSISNVILQSSINTFGDTIIAANAAAANIEGFTYMAMNAFYQAAISFTGQNAGAGRFDRINPILVRAVSCAALTGLVLGNMTYIFGGPLLGIYTSSEAVVQAGIIRLAIVCIPYALDGIMDTLVGVLRGLGYSIVPMIVSLCGVCGLRIVWIATVFQIPAWHTVETVYWSYPITWIITASAHFACYIYIRKHKINAGGAAAA</sequence>
<evidence type="ECO:0000256" key="10">
    <source>
        <dbReference type="ARBA" id="ARBA00023065"/>
    </source>
</evidence>
<reference evidence="14" key="1">
    <citation type="submission" date="2020-10" db="EMBL/GenBank/DDBJ databases">
        <authorList>
            <person name="Gilroy R."/>
        </authorList>
    </citation>
    <scope>NUCLEOTIDE SEQUENCE</scope>
    <source>
        <strain evidence="14">11300</strain>
    </source>
</reference>
<comment type="similarity">
    <text evidence="3">Belongs to the multi antimicrobial extrusion (MATE) (TC 2.A.66.1) family.</text>
</comment>
<dbReference type="GO" id="GO:0005886">
    <property type="term" value="C:plasma membrane"/>
    <property type="evidence" value="ECO:0007669"/>
    <property type="project" value="UniProtKB-SubCell"/>
</dbReference>
<dbReference type="GO" id="GO:0015297">
    <property type="term" value="F:antiporter activity"/>
    <property type="evidence" value="ECO:0007669"/>
    <property type="project" value="UniProtKB-KW"/>
</dbReference>
<evidence type="ECO:0000313" key="14">
    <source>
        <dbReference type="EMBL" id="HIU27181.1"/>
    </source>
</evidence>
<dbReference type="InterPro" id="IPR050222">
    <property type="entry name" value="MATE_MdtK"/>
</dbReference>
<accession>A0A9D1I2I7</accession>
<dbReference type="CDD" id="cd13138">
    <property type="entry name" value="MATE_yoeA_like"/>
    <property type="match status" value="1"/>
</dbReference>